<keyword evidence="1" id="KW-0698">rRNA processing</keyword>
<dbReference type="PANTHER" id="PTHR10920:SF18">
    <property type="entry name" value="RRNA METHYLTRANSFERASE 2, MITOCHONDRIAL"/>
    <property type="match status" value="1"/>
</dbReference>
<dbReference type="Pfam" id="PF01728">
    <property type="entry name" value="FtsJ"/>
    <property type="match status" value="1"/>
</dbReference>
<evidence type="ECO:0000256" key="1">
    <source>
        <dbReference type="ARBA" id="ARBA00022552"/>
    </source>
</evidence>
<dbReference type="AlphaFoldDB" id="A0A381W2T1"/>
<evidence type="ECO:0000256" key="3">
    <source>
        <dbReference type="ARBA" id="ARBA00022679"/>
    </source>
</evidence>
<dbReference type="InterPro" id="IPR002877">
    <property type="entry name" value="RNA_MeTrfase_FtsJ_dom"/>
</dbReference>
<evidence type="ECO:0000256" key="4">
    <source>
        <dbReference type="ARBA" id="ARBA00022691"/>
    </source>
</evidence>
<dbReference type="PIRSF" id="PIRSF005461">
    <property type="entry name" value="23S_rRNA_mtase"/>
    <property type="match status" value="1"/>
</dbReference>
<gene>
    <name evidence="6" type="ORF">METZ01_LOCUS99710</name>
</gene>
<name>A0A381W2T1_9ZZZZ</name>
<proteinExistence type="predicted"/>
<dbReference type="CDD" id="cd02440">
    <property type="entry name" value="AdoMet_MTases"/>
    <property type="match status" value="1"/>
</dbReference>
<keyword evidence="3" id="KW-0808">Transferase</keyword>
<keyword evidence="4" id="KW-0949">S-adenosyl-L-methionine</keyword>
<organism evidence="6">
    <name type="scientific">marine metagenome</name>
    <dbReference type="NCBI Taxonomy" id="408172"/>
    <lineage>
        <taxon>unclassified sequences</taxon>
        <taxon>metagenomes</taxon>
        <taxon>ecological metagenomes</taxon>
    </lineage>
</organism>
<evidence type="ECO:0000256" key="2">
    <source>
        <dbReference type="ARBA" id="ARBA00022603"/>
    </source>
</evidence>
<protein>
    <recommendedName>
        <fullName evidence="5">Ribosomal RNA methyltransferase FtsJ domain-containing protein</fullName>
    </recommendedName>
</protein>
<dbReference type="InterPro" id="IPR029063">
    <property type="entry name" value="SAM-dependent_MTases_sf"/>
</dbReference>
<dbReference type="InterPro" id="IPR050082">
    <property type="entry name" value="RNA_methyltr_RlmE"/>
</dbReference>
<dbReference type="SUPFAM" id="SSF53335">
    <property type="entry name" value="S-adenosyl-L-methionine-dependent methyltransferases"/>
    <property type="match status" value="1"/>
</dbReference>
<dbReference type="GO" id="GO:0008650">
    <property type="term" value="F:rRNA (uridine-2'-O-)-methyltransferase activity"/>
    <property type="evidence" value="ECO:0007669"/>
    <property type="project" value="TreeGrafter"/>
</dbReference>
<dbReference type="EMBL" id="UINC01010541">
    <property type="protein sequence ID" value="SVA46856.1"/>
    <property type="molecule type" value="Genomic_DNA"/>
</dbReference>
<evidence type="ECO:0000313" key="6">
    <source>
        <dbReference type="EMBL" id="SVA46856.1"/>
    </source>
</evidence>
<accession>A0A381W2T1</accession>
<reference evidence="6" key="1">
    <citation type="submission" date="2018-05" db="EMBL/GenBank/DDBJ databases">
        <authorList>
            <person name="Lanie J.A."/>
            <person name="Ng W.-L."/>
            <person name="Kazmierczak K.M."/>
            <person name="Andrzejewski T.M."/>
            <person name="Davidsen T.M."/>
            <person name="Wayne K.J."/>
            <person name="Tettelin H."/>
            <person name="Glass J.I."/>
            <person name="Rusch D."/>
            <person name="Podicherti R."/>
            <person name="Tsui H.-C.T."/>
            <person name="Winkler M.E."/>
        </authorList>
    </citation>
    <scope>NUCLEOTIDE SEQUENCE</scope>
</reference>
<dbReference type="PANTHER" id="PTHR10920">
    <property type="entry name" value="RIBOSOMAL RNA METHYLTRANSFERASE"/>
    <property type="match status" value="1"/>
</dbReference>
<keyword evidence="2" id="KW-0489">Methyltransferase</keyword>
<sequence>VLDLGCSPGSWLQYASRKVGEEGEVLGVDLQPVNHSLPAHVKVLQADIFELTAKDLEMSGGMVDVILSDMAPKTTGIRATDAQRSYALNQQVLQLAEELLRPQGMLLVKAFQGAPLDELRNAFRNSFAKVKLCKPKSSRAESVEIFLLGMGKKQNN</sequence>
<feature type="non-terminal residue" evidence="6">
    <location>
        <position position="1"/>
    </location>
</feature>
<dbReference type="InterPro" id="IPR015507">
    <property type="entry name" value="rRNA-MeTfrase_E"/>
</dbReference>
<dbReference type="Gene3D" id="3.40.50.150">
    <property type="entry name" value="Vaccinia Virus protein VP39"/>
    <property type="match status" value="1"/>
</dbReference>
<evidence type="ECO:0000259" key="5">
    <source>
        <dbReference type="Pfam" id="PF01728"/>
    </source>
</evidence>
<feature type="domain" description="Ribosomal RNA methyltransferase FtsJ" evidence="5">
    <location>
        <begin position="1"/>
        <end position="152"/>
    </location>
</feature>